<gene>
    <name evidence="4" type="ORF">FGADI_2630</name>
</gene>
<feature type="transmembrane region" description="Helical" evidence="2">
    <location>
        <begin position="95"/>
        <end position="121"/>
    </location>
</feature>
<feature type="region of interest" description="Disordered" evidence="1">
    <location>
        <begin position="1"/>
        <end position="69"/>
    </location>
</feature>
<organism evidence="4 5">
    <name type="scientific">Fusarium gaditjirri</name>
    <dbReference type="NCBI Taxonomy" id="282569"/>
    <lineage>
        <taxon>Eukaryota</taxon>
        <taxon>Fungi</taxon>
        <taxon>Dikarya</taxon>
        <taxon>Ascomycota</taxon>
        <taxon>Pezizomycotina</taxon>
        <taxon>Sordariomycetes</taxon>
        <taxon>Hypocreomycetidae</taxon>
        <taxon>Hypocreales</taxon>
        <taxon>Nectriaceae</taxon>
        <taxon>Fusarium</taxon>
        <taxon>Fusarium nisikadoi species complex</taxon>
    </lineage>
</organism>
<evidence type="ECO:0000313" key="5">
    <source>
        <dbReference type="Proteomes" id="UP000604273"/>
    </source>
</evidence>
<proteinExistence type="predicted"/>
<keyword evidence="2" id="KW-0812">Transmembrane</keyword>
<evidence type="ECO:0000313" key="4">
    <source>
        <dbReference type="EMBL" id="KAF4958122.1"/>
    </source>
</evidence>
<protein>
    <recommendedName>
        <fullName evidence="3">LITAF domain-containing protein</fullName>
    </recommendedName>
</protein>
<dbReference type="Pfam" id="PF10601">
    <property type="entry name" value="zf-LITAF-like"/>
    <property type="match status" value="1"/>
</dbReference>
<dbReference type="OrthoDB" id="5599753at2759"/>
<comment type="caution">
    <text evidence="4">The sequence shown here is derived from an EMBL/GenBank/DDBJ whole genome shotgun (WGS) entry which is preliminary data.</text>
</comment>
<feature type="domain" description="LITAF" evidence="3">
    <location>
        <begin position="62"/>
        <end position="145"/>
    </location>
</feature>
<feature type="compositionally biased region" description="Basic and acidic residues" evidence="1">
    <location>
        <begin position="53"/>
        <end position="64"/>
    </location>
</feature>
<reference evidence="4" key="2">
    <citation type="submission" date="2020-05" db="EMBL/GenBank/DDBJ databases">
        <authorList>
            <person name="Kim H.-S."/>
            <person name="Proctor R.H."/>
            <person name="Brown D.W."/>
        </authorList>
    </citation>
    <scope>NUCLEOTIDE SEQUENCE</scope>
    <source>
        <strain evidence="4">NRRL 45417</strain>
    </source>
</reference>
<evidence type="ECO:0000256" key="2">
    <source>
        <dbReference type="SAM" id="Phobius"/>
    </source>
</evidence>
<name>A0A8H4TI37_9HYPO</name>
<dbReference type="InterPro" id="IPR006629">
    <property type="entry name" value="LITAF"/>
</dbReference>
<keyword evidence="5" id="KW-1185">Reference proteome</keyword>
<dbReference type="Proteomes" id="UP000604273">
    <property type="component" value="Unassembled WGS sequence"/>
</dbReference>
<dbReference type="AlphaFoldDB" id="A0A8H4TI37"/>
<evidence type="ECO:0000259" key="3">
    <source>
        <dbReference type="PROSITE" id="PS51837"/>
    </source>
</evidence>
<sequence>MESSAPNPEHHQHHAHHSAGHDNQQSLDSKSRDSSSPLAQQPPTNPPPTHQQGENRIEPLERARGPSVPINELKSLNAPVVCPSKSTFTFLKKDLFLTQILSVAALALLCMSMGLLVWVPYCISSFKDVIHHCGHCKRPIAEWHRSGRTEVLAHPRIELR</sequence>
<reference evidence="4" key="1">
    <citation type="journal article" date="2020" name="BMC Genomics">
        <title>Correction to: Identification and distribution of gene clusters required for synthesis of sphingolipid metabolism inhibitors in diverse species of the filamentous fungus Fusarium.</title>
        <authorList>
            <person name="Kim H.S."/>
            <person name="Lohmar J.M."/>
            <person name="Busman M."/>
            <person name="Brown D.W."/>
            <person name="Naumann T.A."/>
            <person name="Divon H.H."/>
            <person name="Lysoe E."/>
            <person name="Uhlig S."/>
            <person name="Proctor R.H."/>
        </authorList>
    </citation>
    <scope>NUCLEOTIDE SEQUENCE</scope>
    <source>
        <strain evidence="4">NRRL 45417</strain>
    </source>
</reference>
<keyword evidence="2" id="KW-0472">Membrane</keyword>
<keyword evidence="2" id="KW-1133">Transmembrane helix</keyword>
<accession>A0A8H4TI37</accession>
<dbReference type="PROSITE" id="PS51837">
    <property type="entry name" value="LITAF"/>
    <property type="match status" value="1"/>
</dbReference>
<evidence type="ECO:0000256" key="1">
    <source>
        <dbReference type="SAM" id="MobiDB-lite"/>
    </source>
</evidence>
<dbReference type="EMBL" id="JABFAI010000056">
    <property type="protein sequence ID" value="KAF4958122.1"/>
    <property type="molecule type" value="Genomic_DNA"/>
</dbReference>